<dbReference type="InterPro" id="IPR029016">
    <property type="entry name" value="GAF-like_dom_sf"/>
</dbReference>
<dbReference type="InterPro" id="IPR011991">
    <property type="entry name" value="ArsR-like_HTH"/>
</dbReference>
<dbReference type="FunFam" id="1.10.10.10:FF:000056">
    <property type="entry name" value="IclR family transcriptional regulator"/>
    <property type="match status" value="1"/>
</dbReference>
<keyword evidence="1" id="KW-0805">Transcription regulation</keyword>
<keyword evidence="7" id="KW-1185">Reference proteome</keyword>
<keyword evidence="3" id="KW-0804">Transcription</keyword>
<evidence type="ECO:0000313" key="6">
    <source>
        <dbReference type="EMBL" id="APW36057.1"/>
    </source>
</evidence>
<name>A0A1P8JQM3_9BURK</name>
<dbReference type="STRING" id="1842727.RD110_01575"/>
<dbReference type="SUPFAM" id="SSF55781">
    <property type="entry name" value="GAF domain-like"/>
    <property type="match status" value="1"/>
</dbReference>
<dbReference type="KEGG" id="rhy:RD110_01575"/>
<evidence type="ECO:0000259" key="5">
    <source>
        <dbReference type="PROSITE" id="PS51078"/>
    </source>
</evidence>
<dbReference type="EMBL" id="CP019236">
    <property type="protein sequence ID" value="APW36057.1"/>
    <property type="molecule type" value="Genomic_DNA"/>
</dbReference>
<evidence type="ECO:0000256" key="3">
    <source>
        <dbReference type="ARBA" id="ARBA00023163"/>
    </source>
</evidence>
<gene>
    <name evidence="6" type="ORF">RD110_01575</name>
</gene>
<evidence type="ECO:0000313" key="7">
    <source>
        <dbReference type="Proteomes" id="UP000186609"/>
    </source>
</evidence>
<dbReference type="RefSeq" id="WP_076196041.1">
    <property type="nucleotide sequence ID" value="NZ_CP019236.1"/>
</dbReference>
<dbReference type="OrthoDB" id="9807558at2"/>
<dbReference type="Proteomes" id="UP000186609">
    <property type="component" value="Chromosome"/>
</dbReference>
<dbReference type="InterPro" id="IPR005471">
    <property type="entry name" value="Tscrpt_reg_IclR_N"/>
</dbReference>
<dbReference type="Pfam" id="PF01614">
    <property type="entry name" value="IclR_C"/>
    <property type="match status" value="1"/>
</dbReference>
<accession>A0A1P8JQM3</accession>
<sequence>MNGILERTLGILELLASRGEGMELAAIADQLDIPRSAVHRLLADLVRCGYVRQSRDHGEYMLTTKLVSLGLSFLGNTGIVDVAQPLLDRLAEISGELVRLSVVDGTRLTWVARAQGARQGLRYDPDMGSDARISCSSSGHAWMLALSDEEALALVAQQGLGLPGEFGPNAPTSLKQLLEQVHAARERGFSMTRDTYTAGLSAMAAPVRLPGQPPMGIISIAGPSARFTDERMLALAPQLLDFAAQMAAASRASPFFNRKPQPVGRQPIYAP</sequence>
<evidence type="ECO:0000256" key="2">
    <source>
        <dbReference type="ARBA" id="ARBA00023125"/>
    </source>
</evidence>
<dbReference type="PANTHER" id="PTHR30136">
    <property type="entry name" value="HELIX-TURN-HELIX TRANSCRIPTIONAL REGULATOR, ICLR FAMILY"/>
    <property type="match status" value="1"/>
</dbReference>
<feature type="domain" description="IclR-ED" evidence="5">
    <location>
        <begin position="65"/>
        <end position="252"/>
    </location>
</feature>
<dbReference type="InterPro" id="IPR050707">
    <property type="entry name" value="HTH_MetabolicPath_Reg"/>
</dbReference>
<dbReference type="SMART" id="SM00346">
    <property type="entry name" value="HTH_ICLR"/>
    <property type="match status" value="1"/>
</dbReference>
<proteinExistence type="predicted"/>
<dbReference type="InterPro" id="IPR036390">
    <property type="entry name" value="WH_DNA-bd_sf"/>
</dbReference>
<dbReference type="GO" id="GO:0003700">
    <property type="term" value="F:DNA-binding transcription factor activity"/>
    <property type="evidence" value="ECO:0007669"/>
    <property type="project" value="TreeGrafter"/>
</dbReference>
<dbReference type="AlphaFoldDB" id="A0A1P8JQM3"/>
<protein>
    <submittedName>
        <fullName evidence="6">IclR family transcriptional regulator</fullName>
    </submittedName>
</protein>
<dbReference type="PROSITE" id="PS51078">
    <property type="entry name" value="ICLR_ED"/>
    <property type="match status" value="1"/>
</dbReference>
<keyword evidence="2" id="KW-0238">DNA-binding</keyword>
<dbReference type="PANTHER" id="PTHR30136:SF35">
    <property type="entry name" value="HTH-TYPE TRANSCRIPTIONAL REGULATOR RV1719"/>
    <property type="match status" value="1"/>
</dbReference>
<evidence type="ECO:0000259" key="4">
    <source>
        <dbReference type="PROSITE" id="PS51077"/>
    </source>
</evidence>
<dbReference type="Gene3D" id="1.10.10.10">
    <property type="entry name" value="Winged helix-like DNA-binding domain superfamily/Winged helix DNA-binding domain"/>
    <property type="match status" value="1"/>
</dbReference>
<evidence type="ECO:0000256" key="1">
    <source>
        <dbReference type="ARBA" id="ARBA00023015"/>
    </source>
</evidence>
<dbReference type="InterPro" id="IPR014757">
    <property type="entry name" value="Tscrpt_reg_IclR_C"/>
</dbReference>
<feature type="domain" description="HTH iclR-type" evidence="4">
    <location>
        <begin position="2"/>
        <end position="64"/>
    </location>
</feature>
<organism evidence="6 7">
    <name type="scientific">Rhodoferax koreensis</name>
    <dbReference type="NCBI Taxonomy" id="1842727"/>
    <lineage>
        <taxon>Bacteria</taxon>
        <taxon>Pseudomonadati</taxon>
        <taxon>Pseudomonadota</taxon>
        <taxon>Betaproteobacteria</taxon>
        <taxon>Burkholderiales</taxon>
        <taxon>Comamonadaceae</taxon>
        <taxon>Rhodoferax</taxon>
    </lineage>
</organism>
<dbReference type="CDD" id="cd00090">
    <property type="entry name" value="HTH_ARSR"/>
    <property type="match status" value="1"/>
</dbReference>
<dbReference type="GO" id="GO:0045892">
    <property type="term" value="P:negative regulation of DNA-templated transcription"/>
    <property type="evidence" value="ECO:0007669"/>
    <property type="project" value="TreeGrafter"/>
</dbReference>
<dbReference type="InterPro" id="IPR036388">
    <property type="entry name" value="WH-like_DNA-bd_sf"/>
</dbReference>
<dbReference type="GO" id="GO:0003677">
    <property type="term" value="F:DNA binding"/>
    <property type="evidence" value="ECO:0007669"/>
    <property type="project" value="UniProtKB-KW"/>
</dbReference>
<dbReference type="PROSITE" id="PS51077">
    <property type="entry name" value="HTH_ICLR"/>
    <property type="match status" value="1"/>
</dbReference>
<dbReference type="SUPFAM" id="SSF46785">
    <property type="entry name" value="Winged helix' DNA-binding domain"/>
    <property type="match status" value="1"/>
</dbReference>
<dbReference type="Pfam" id="PF09339">
    <property type="entry name" value="HTH_IclR"/>
    <property type="match status" value="1"/>
</dbReference>
<reference evidence="6 7" key="1">
    <citation type="submission" date="2017-01" db="EMBL/GenBank/DDBJ databases">
        <authorList>
            <person name="Mah S.A."/>
            <person name="Swanson W.J."/>
            <person name="Moy G.W."/>
            <person name="Vacquier V.D."/>
        </authorList>
    </citation>
    <scope>NUCLEOTIDE SEQUENCE [LARGE SCALE GENOMIC DNA]</scope>
    <source>
        <strain evidence="6 7">DCY110</strain>
    </source>
</reference>
<dbReference type="Gene3D" id="3.30.450.40">
    <property type="match status" value="1"/>
</dbReference>